<dbReference type="OrthoDB" id="1044551at2"/>
<dbReference type="GeneID" id="302994517"/>
<dbReference type="EMBL" id="SGVY01000007">
    <property type="protein sequence ID" value="TFH83303.1"/>
    <property type="molecule type" value="Genomic_DNA"/>
</dbReference>
<sequence>MRLQIGKIWLIAIIGIATASKAKAQLVSSNPLEWMALAEGNELINSEIEKQINGQTKTALLQNTMAAEFNQIHKWEKKYNSYLKSVNGYASSLKACTHLYDDGVKIFITLAKLKTAIKGNPQGIVASMSMNNLYIETATELVSVFNLLNDAVANGGTENMLTGADRSKTLWALNDKLSAFQKKLNKLYLSIRYYTMSDVWNNVTAGMIDRSNGEIATQALGRWRRAAKVSTP</sequence>
<gene>
    <name evidence="1" type="ORF">EXN75_04295</name>
</gene>
<evidence type="ECO:0000313" key="2">
    <source>
        <dbReference type="Proteomes" id="UP000297872"/>
    </source>
</evidence>
<evidence type="ECO:0000313" key="1">
    <source>
        <dbReference type="EMBL" id="TFH83303.1"/>
    </source>
</evidence>
<dbReference type="RefSeq" id="WP_134842902.1">
    <property type="nucleotide sequence ID" value="NZ_SGVY01000007.1"/>
</dbReference>
<dbReference type="Proteomes" id="UP000297872">
    <property type="component" value="Unassembled WGS sequence"/>
</dbReference>
<keyword evidence="2" id="KW-1185">Reference proteome</keyword>
<comment type="caution">
    <text evidence="1">The sequence shown here is derived from an EMBL/GenBank/DDBJ whole genome shotgun (WGS) entry which is preliminary data.</text>
</comment>
<dbReference type="AlphaFoldDB" id="A0A4Y8VSJ5"/>
<organism evidence="1 2">
    <name type="scientific">Segatella hominis</name>
    <dbReference type="NCBI Taxonomy" id="2518605"/>
    <lineage>
        <taxon>Bacteria</taxon>
        <taxon>Pseudomonadati</taxon>
        <taxon>Bacteroidota</taxon>
        <taxon>Bacteroidia</taxon>
        <taxon>Bacteroidales</taxon>
        <taxon>Prevotellaceae</taxon>
        <taxon>Segatella</taxon>
    </lineage>
</organism>
<reference evidence="1 2" key="1">
    <citation type="submission" date="2019-02" db="EMBL/GenBank/DDBJ databases">
        <title>Draft Genome Sequence of the Prevotella sp. BCRC 81118, Isolated from Human Feces.</title>
        <authorList>
            <person name="Huang C.-H."/>
        </authorList>
    </citation>
    <scope>NUCLEOTIDE SEQUENCE [LARGE SCALE GENOMIC DNA]</scope>
    <source>
        <strain evidence="1 2">BCRC 81118</strain>
    </source>
</reference>
<accession>A0A4Y8VSJ5</accession>
<name>A0A4Y8VSJ5_9BACT</name>
<proteinExistence type="predicted"/>
<protein>
    <recommendedName>
        <fullName evidence="3">DUF4141 domain-containing protein</fullName>
    </recommendedName>
</protein>
<evidence type="ECO:0008006" key="3">
    <source>
        <dbReference type="Google" id="ProtNLM"/>
    </source>
</evidence>